<feature type="region of interest" description="Disordered" evidence="2">
    <location>
        <begin position="847"/>
        <end position="881"/>
    </location>
</feature>
<dbReference type="SMART" id="SM00248">
    <property type="entry name" value="ANK"/>
    <property type="match status" value="2"/>
</dbReference>
<dbReference type="Gene3D" id="3.90.960.10">
    <property type="entry name" value="YbaK/aminoacyl-tRNA synthetase-associated domain"/>
    <property type="match status" value="1"/>
</dbReference>
<dbReference type="InterPro" id="IPR036754">
    <property type="entry name" value="YbaK/aa-tRNA-synt-asso_dom_sf"/>
</dbReference>
<dbReference type="PANTHER" id="PTHR47765:SF2">
    <property type="entry name" value="EXONUCLEASE MUT-7 HOMOLOG"/>
    <property type="match status" value="1"/>
</dbReference>
<evidence type="ECO:0000313" key="5">
    <source>
        <dbReference type="EMBL" id="CAJ1945075.1"/>
    </source>
</evidence>
<dbReference type="Pfam" id="PF12796">
    <property type="entry name" value="Ank_2"/>
    <property type="match status" value="1"/>
</dbReference>
<dbReference type="AlphaFoldDB" id="A0AAD2CV28"/>
<dbReference type="Gene3D" id="3.30.420.10">
    <property type="entry name" value="Ribonuclease H-like superfamily/Ribonuclease H"/>
    <property type="match status" value="1"/>
</dbReference>
<feature type="repeat" description="ANK" evidence="1">
    <location>
        <begin position="352"/>
        <end position="384"/>
    </location>
</feature>
<feature type="region of interest" description="Disordered" evidence="2">
    <location>
        <begin position="209"/>
        <end position="251"/>
    </location>
</feature>
<evidence type="ECO:0008006" key="7">
    <source>
        <dbReference type="Google" id="ProtNLM"/>
    </source>
</evidence>
<sequence length="1078" mass="120824">MAAITTSSVVEPGLELMERLSRAGVQPSDMKIRGDNDLDTLPMTETAANQNNESNNNNGVVEIKTLVWEVSCNYNENSSMDQSDNNNAHMNTNNAKKMDRFYVVSAKKMEDKVDLSLLRDIIYKHQDLPFGCTPSKVSMAPTEVAESLTGFQSGCMPPIGHNVPMKLYLEESIVDYPTASIGSGTIDHSLLLPMNELIKIAENSNEGSTLGSFRRLERSQSPSSVMETNTEEPEKKTHKQKKKAEGGPEPKDRLREYRLFSTIVDKAKLLRTTARKKGRVEIMAELIQEAVKTGEFCSLLQVSEHDGLDKNALHLSAWRGDCEVVQMLVETAQKECPELDIVNMYSRGPGNYGKTPIFYALTQCREDVVRFLVGNGASLLFVNNKGQTPCSIARSHFEKDACDFLFEAERQQLKNGGTFANFRLSHSDNKLYGDLDPRFEVDKFNMGEDLLPTIEEYKNSIIDAEHHGGYPTNFTPRSLRPTVRWWKREDQSLANANSGNLSGQITFTQPRITGCSRTKNVKVEKQQNRQRKNAQEKVLFQKIDVEVFEKLTIDQILKPYPDQTIESSVTTVDSVSTLKLLDEEIDRTITLANGLVEDETYTTDDALVMATWGLDCEWLPGTDCGRDNPVSTLQLSSRSCSFLLDLQVICQALHREPNGGENTATNIELQLNEVLGKLFNSHLLSIAGFGILQDLGKLMVSFPHLPCFSTYNSVIDLQAVSAIPLSKGERQNASSLQRMVGLMLQKKLDKTQQVSEWTRRPLSKEQFDYATLDAAVLPVLLQRLMSTPTIKRYNGQFFKTHSNLTSRSRFSFLDTKTETKEEGGMTWHIPMGREATMFTRPIARQTWPSCQASPGEPKLVPIRTGPTKKERAHLKKVGTTGEKPKPIQLSTLLANLDNLPIPGITLGYTKDSCVSRVVGHVFMNTLPEGTYIGFNRRSGVVETSNAWIVFCNFGGSERFEGKRASSGFMRDGRDFVFNLNPKNFNGKSSEKTLYDYVSTPVRSPEEKKQILLFARDGTRQKYTYCGRCKCEGFDITDSGKIDLLLNLLDFEELVGENRISDDFTTLVAKQNTVLEFAA</sequence>
<evidence type="ECO:0000256" key="1">
    <source>
        <dbReference type="PROSITE-ProRule" id="PRU00023"/>
    </source>
</evidence>
<dbReference type="InterPro" id="IPR012337">
    <property type="entry name" value="RNaseH-like_sf"/>
</dbReference>
<dbReference type="SUPFAM" id="SSF53098">
    <property type="entry name" value="Ribonuclease H-like"/>
    <property type="match status" value="1"/>
</dbReference>
<dbReference type="InterPro" id="IPR007214">
    <property type="entry name" value="YbaK/aa-tRNA-synth-assoc-dom"/>
</dbReference>
<dbReference type="CDD" id="cd04332">
    <property type="entry name" value="YbaK_like"/>
    <property type="match status" value="1"/>
</dbReference>
<dbReference type="Gene3D" id="1.25.40.20">
    <property type="entry name" value="Ankyrin repeat-containing domain"/>
    <property type="match status" value="1"/>
</dbReference>
<feature type="domain" description="YbaK/aminoacyl-tRNA synthetase-associated" evidence="4">
    <location>
        <begin position="135"/>
        <end position="199"/>
    </location>
</feature>
<keyword evidence="6" id="KW-1185">Reference proteome</keyword>
<dbReference type="InterPro" id="IPR036770">
    <property type="entry name" value="Ankyrin_rpt-contain_sf"/>
</dbReference>
<keyword evidence="1" id="KW-0040">ANK repeat</keyword>
<reference evidence="5" key="1">
    <citation type="submission" date="2023-08" db="EMBL/GenBank/DDBJ databases">
        <authorList>
            <person name="Audoor S."/>
            <person name="Bilcke G."/>
        </authorList>
    </citation>
    <scope>NUCLEOTIDE SEQUENCE</scope>
</reference>
<dbReference type="GO" id="GO:0003676">
    <property type="term" value="F:nucleic acid binding"/>
    <property type="evidence" value="ECO:0007669"/>
    <property type="project" value="InterPro"/>
</dbReference>
<dbReference type="GO" id="GO:0002161">
    <property type="term" value="F:aminoacyl-tRNA deacylase activity"/>
    <property type="evidence" value="ECO:0007669"/>
    <property type="project" value="InterPro"/>
</dbReference>
<organism evidence="5 6">
    <name type="scientific">Cylindrotheca closterium</name>
    <dbReference type="NCBI Taxonomy" id="2856"/>
    <lineage>
        <taxon>Eukaryota</taxon>
        <taxon>Sar</taxon>
        <taxon>Stramenopiles</taxon>
        <taxon>Ochrophyta</taxon>
        <taxon>Bacillariophyta</taxon>
        <taxon>Bacillariophyceae</taxon>
        <taxon>Bacillariophycidae</taxon>
        <taxon>Bacillariales</taxon>
        <taxon>Bacillariaceae</taxon>
        <taxon>Cylindrotheca</taxon>
    </lineage>
</organism>
<accession>A0AAD2CV28</accession>
<comment type="caution">
    <text evidence="5">The sequence shown here is derived from an EMBL/GenBank/DDBJ whole genome shotgun (WGS) entry which is preliminary data.</text>
</comment>
<gene>
    <name evidence="5" type="ORF">CYCCA115_LOCUS9219</name>
</gene>
<dbReference type="EMBL" id="CAKOGP040001335">
    <property type="protein sequence ID" value="CAJ1945075.1"/>
    <property type="molecule type" value="Genomic_DNA"/>
</dbReference>
<dbReference type="InterPro" id="IPR036397">
    <property type="entry name" value="RNaseH_sf"/>
</dbReference>
<dbReference type="PROSITE" id="PS50088">
    <property type="entry name" value="ANK_REPEAT"/>
    <property type="match status" value="1"/>
</dbReference>
<dbReference type="InterPro" id="IPR002562">
    <property type="entry name" value="3'-5'_exonuclease_dom"/>
</dbReference>
<protein>
    <recommendedName>
        <fullName evidence="7">3'-5' exonuclease domain-containing protein</fullName>
    </recommendedName>
</protein>
<name>A0AAD2CV28_9STRA</name>
<feature type="compositionally biased region" description="Polar residues" evidence="2">
    <location>
        <begin position="219"/>
        <end position="228"/>
    </location>
</feature>
<dbReference type="Pfam" id="PF01612">
    <property type="entry name" value="DNA_pol_A_exo1"/>
    <property type="match status" value="1"/>
</dbReference>
<evidence type="ECO:0000259" key="3">
    <source>
        <dbReference type="Pfam" id="PF01612"/>
    </source>
</evidence>
<evidence type="ECO:0000256" key="2">
    <source>
        <dbReference type="SAM" id="MobiDB-lite"/>
    </source>
</evidence>
<dbReference type="PANTHER" id="PTHR47765">
    <property type="entry name" value="3'-5' EXONUCLEASE DOMAIN-CONTAINING PROTEIN"/>
    <property type="match status" value="1"/>
</dbReference>
<dbReference type="SUPFAM" id="SSF55826">
    <property type="entry name" value="YbaK/ProRS associated domain"/>
    <property type="match status" value="1"/>
</dbReference>
<dbReference type="GO" id="GO:0008408">
    <property type="term" value="F:3'-5' exonuclease activity"/>
    <property type="evidence" value="ECO:0007669"/>
    <property type="project" value="InterPro"/>
</dbReference>
<dbReference type="SUPFAM" id="SSF48403">
    <property type="entry name" value="Ankyrin repeat"/>
    <property type="match status" value="1"/>
</dbReference>
<dbReference type="Pfam" id="PF04073">
    <property type="entry name" value="tRNA_edit"/>
    <property type="match status" value="1"/>
</dbReference>
<evidence type="ECO:0000259" key="4">
    <source>
        <dbReference type="Pfam" id="PF04073"/>
    </source>
</evidence>
<evidence type="ECO:0000313" key="6">
    <source>
        <dbReference type="Proteomes" id="UP001295423"/>
    </source>
</evidence>
<dbReference type="Proteomes" id="UP001295423">
    <property type="component" value="Unassembled WGS sequence"/>
</dbReference>
<dbReference type="InterPro" id="IPR002110">
    <property type="entry name" value="Ankyrin_rpt"/>
</dbReference>
<dbReference type="InterPro" id="IPR052408">
    <property type="entry name" value="Exonuclease_MUT-7-like"/>
</dbReference>
<proteinExistence type="predicted"/>
<feature type="domain" description="3'-5' exonuclease" evidence="3">
    <location>
        <begin position="658"/>
        <end position="785"/>
    </location>
</feature>